<evidence type="ECO:0000259" key="2">
    <source>
        <dbReference type="PROSITE" id="PS51154"/>
    </source>
</evidence>
<feature type="domain" description="Macro" evidence="2">
    <location>
        <begin position="1"/>
        <end position="157"/>
    </location>
</feature>
<dbReference type="SUPFAM" id="SSF52949">
    <property type="entry name" value="Macro domain-like"/>
    <property type="match status" value="1"/>
</dbReference>
<dbReference type="RefSeq" id="WP_252914393.1">
    <property type="nucleotide sequence ID" value="NZ_JAAAML010000001.1"/>
</dbReference>
<keyword evidence="4" id="KW-1185">Reference proteome</keyword>
<comment type="caution">
    <text evidence="3">The sequence shown here is derived from an EMBL/GenBank/DDBJ whole genome shotgun (WGS) entry which is preliminary data.</text>
</comment>
<dbReference type="PANTHER" id="PTHR12521:SF0">
    <property type="entry name" value="ADP-RIBOSE GLYCOHYDROLASE OARD1"/>
    <property type="match status" value="1"/>
</dbReference>
<dbReference type="InterPro" id="IPR043472">
    <property type="entry name" value="Macro_dom-like"/>
</dbReference>
<dbReference type="EMBL" id="JAAAML010000001">
    <property type="protein sequence ID" value="MCO6406897.1"/>
    <property type="molecule type" value="Genomic_DNA"/>
</dbReference>
<organism evidence="3 4">
    <name type="scientific">Hoeflea alexandrii</name>
    <dbReference type="NCBI Taxonomy" id="288436"/>
    <lineage>
        <taxon>Bacteria</taxon>
        <taxon>Pseudomonadati</taxon>
        <taxon>Pseudomonadota</taxon>
        <taxon>Alphaproteobacteria</taxon>
        <taxon>Hyphomicrobiales</taxon>
        <taxon>Rhizobiaceae</taxon>
        <taxon>Hoeflea</taxon>
    </lineage>
</organism>
<protein>
    <submittedName>
        <fullName evidence="3">Appr-1-p processing protein</fullName>
    </submittedName>
</protein>
<name>A0ABT1CL57_9HYPH</name>
<dbReference type="SMART" id="SM00506">
    <property type="entry name" value="A1pp"/>
    <property type="match status" value="1"/>
</dbReference>
<dbReference type="PANTHER" id="PTHR12521">
    <property type="entry name" value="PROTEIN C6ORF130"/>
    <property type="match status" value="1"/>
</dbReference>
<dbReference type="CDD" id="cd02901">
    <property type="entry name" value="Macro_Poa1p-like"/>
    <property type="match status" value="1"/>
</dbReference>
<comment type="catalytic activity">
    <reaction evidence="1">
        <text>an N-(ADP-alpha-D-ribosyl)-thymidine in DNA + H2O = a thymidine in DNA + ADP-D-ribose</text>
        <dbReference type="Rhea" id="RHEA:71655"/>
        <dbReference type="Rhea" id="RHEA-COMP:13556"/>
        <dbReference type="Rhea" id="RHEA-COMP:18051"/>
        <dbReference type="ChEBI" id="CHEBI:15377"/>
        <dbReference type="ChEBI" id="CHEBI:57967"/>
        <dbReference type="ChEBI" id="CHEBI:137386"/>
        <dbReference type="ChEBI" id="CHEBI:191199"/>
    </reaction>
    <physiologicalReaction direction="left-to-right" evidence="1">
        <dbReference type="Rhea" id="RHEA:71656"/>
    </physiologicalReaction>
</comment>
<accession>A0ABT1CL57</accession>
<dbReference type="InterPro" id="IPR050892">
    <property type="entry name" value="ADP-ribose_metab_enzymes"/>
</dbReference>
<sequence length="345" mass="38818">MTIITKKGDMFAEPVEALVNTVNCVGIMGKGVALEFKNRWPANFRAYKKLCDAKNLKPGQMFVYDTKELFTSNGPRFLINFPTKAHWRSKSKIEYIEDGLDALSSVIRENRIRSIAIPPLGCGNGGLDWADVRPLIEAKLSTLENIDIILFAPKHTADEPEHVHSGLPMTYPRAVLLKALNDLESFFDGSFDRISLQKLVYFLQALGVDFNLKFARNLHGPYSETLKLAYVALEHHGMISGFLTGDRQAHVTNSGCAVAEDFLSRSDSNAAEIVDRLSKLIQGYESPYGLELLSSVHWLARHEGHFPVEKIIEEMMSWNETKRNTYSAEAIRGAYDRLKEDSLLH</sequence>
<evidence type="ECO:0000256" key="1">
    <source>
        <dbReference type="ARBA" id="ARBA00035885"/>
    </source>
</evidence>
<dbReference type="PROSITE" id="PS51154">
    <property type="entry name" value="MACRO"/>
    <property type="match status" value="1"/>
</dbReference>
<evidence type="ECO:0000313" key="4">
    <source>
        <dbReference type="Proteomes" id="UP001320715"/>
    </source>
</evidence>
<proteinExistence type="predicted"/>
<evidence type="ECO:0000313" key="3">
    <source>
        <dbReference type="EMBL" id="MCO6406897.1"/>
    </source>
</evidence>
<dbReference type="Proteomes" id="UP001320715">
    <property type="component" value="Unassembled WGS sequence"/>
</dbReference>
<dbReference type="Gene3D" id="3.40.220.10">
    <property type="entry name" value="Leucine Aminopeptidase, subunit E, domain 1"/>
    <property type="match status" value="1"/>
</dbReference>
<dbReference type="Pfam" id="PF01661">
    <property type="entry name" value="Macro"/>
    <property type="match status" value="1"/>
</dbReference>
<gene>
    <name evidence="3" type="ORF">GTW23_01820</name>
</gene>
<reference evidence="3 4" key="1">
    <citation type="submission" date="2020-01" db="EMBL/GenBank/DDBJ databases">
        <title>Genomes of bacteria type strains.</title>
        <authorList>
            <person name="Chen J."/>
            <person name="Zhu S."/>
            <person name="Yang J."/>
        </authorList>
    </citation>
    <scope>NUCLEOTIDE SEQUENCE [LARGE SCALE GENOMIC DNA]</scope>
    <source>
        <strain evidence="3 4">DSM 16655</strain>
    </source>
</reference>
<dbReference type="InterPro" id="IPR002589">
    <property type="entry name" value="Macro_dom"/>
</dbReference>